<feature type="compositionally biased region" description="Basic and acidic residues" evidence="6">
    <location>
        <begin position="2942"/>
        <end position="2973"/>
    </location>
</feature>
<keyword evidence="7" id="KW-0812">Transmembrane</keyword>
<feature type="region of interest" description="Disordered" evidence="6">
    <location>
        <begin position="2396"/>
        <end position="2432"/>
    </location>
</feature>
<dbReference type="InterPro" id="IPR051172">
    <property type="entry name" value="Chlamydia_OmcB"/>
</dbReference>
<keyword evidence="5" id="KW-0572">Peptidoglycan-anchor</keyword>
<feature type="compositionally biased region" description="Acidic residues" evidence="6">
    <location>
        <begin position="2266"/>
        <end position="2278"/>
    </location>
</feature>
<dbReference type="Gene3D" id="2.60.40.740">
    <property type="match status" value="17"/>
</dbReference>
<dbReference type="Pfam" id="PF01345">
    <property type="entry name" value="DUF11"/>
    <property type="match status" value="14"/>
</dbReference>
<evidence type="ECO:0000313" key="9">
    <source>
        <dbReference type="EMBL" id="WWA29099.1"/>
    </source>
</evidence>
<feature type="compositionally biased region" description="Basic and acidic residues" evidence="6">
    <location>
        <begin position="2411"/>
        <end position="2432"/>
    </location>
</feature>
<evidence type="ECO:0000256" key="1">
    <source>
        <dbReference type="ARBA" id="ARBA00004168"/>
    </source>
</evidence>
<dbReference type="RefSeq" id="WP_338464911.1">
    <property type="nucleotide sequence ID" value="NZ_CP144921.1"/>
</dbReference>
<protein>
    <submittedName>
        <fullName evidence="9">Isopeptide-forming domain-containing fimbrial protein</fullName>
    </submittedName>
</protein>
<feature type="compositionally biased region" description="Acidic residues" evidence="6">
    <location>
        <begin position="2530"/>
        <end position="2542"/>
    </location>
</feature>
<keyword evidence="7" id="KW-1133">Transmembrane helix</keyword>
<dbReference type="InterPro" id="IPR008966">
    <property type="entry name" value="Adhesion_dom_sf"/>
</dbReference>
<evidence type="ECO:0000259" key="8">
    <source>
        <dbReference type="PROSITE" id="PS50847"/>
    </source>
</evidence>
<evidence type="ECO:0000256" key="6">
    <source>
        <dbReference type="SAM" id="MobiDB-lite"/>
    </source>
</evidence>
<dbReference type="Pfam" id="PF00746">
    <property type="entry name" value="Gram_pos_anchor"/>
    <property type="match status" value="1"/>
</dbReference>
<dbReference type="Proteomes" id="UP001341136">
    <property type="component" value="Chromosome"/>
</dbReference>
<feature type="compositionally biased region" description="Acidic residues" evidence="6">
    <location>
        <begin position="188"/>
        <end position="230"/>
    </location>
</feature>
<feature type="region of interest" description="Disordered" evidence="6">
    <location>
        <begin position="3062"/>
        <end position="3139"/>
    </location>
</feature>
<feature type="domain" description="Gram-positive cocci surface proteins LPxTG" evidence="8">
    <location>
        <begin position="3136"/>
        <end position="3169"/>
    </location>
</feature>
<feature type="compositionally biased region" description="Acidic residues" evidence="6">
    <location>
        <begin position="2398"/>
        <end position="2410"/>
    </location>
</feature>
<dbReference type="InterPro" id="IPR001434">
    <property type="entry name" value="OmcB-like_DUF11"/>
</dbReference>
<proteinExistence type="predicted"/>
<feature type="region of interest" description="Disordered" evidence="6">
    <location>
        <begin position="2149"/>
        <end position="2168"/>
    </location>
</feature>
<feature type="region of interest" description="Disordered" evidence="6">
    <location>
        <begin position="2266"/>
        <end position="2300"/>
    </location>
</feature>
<evidence type="ECO:0000256" key="3">
    <source>
        <dbReference type="ARBA" id="ARBA00022525"/>
    </source>
</evidence>
<keyword evidence="7" id="KW-0472">Membrane</keyword>
<dbReference type="PANTHER" id="PTHR34819">
    <property type="entry name" value="LARGE CYSTEINE-RICH PERIPLASMIC PROTEIN OMCB"/>
    <property type="match status" value="1"/>
</dbReference>
<feature type="compositionally biased region" description="Basic and acidic residues" evidence="6">
    <location>
        <begin position="2279"/>
        <end position="2300"/>
    </location>
</feature>
<dbReference type="PROSITE" id="PS50847">
    <property type="entry name" value="GRAM_POS_ANCHORING"/>
    <property type="match status" value="1"/>
</dbReference>
<dbReference type="InterPro" id="IPR011042">
    <property type="entry name" value="6-blade_b-propeller_TolB-like"/>
</dbReference>
<dbReference type="SUPFAM" id="SSF49401">
    <property type="entry name" value="Bacterial adhesins"/>
    <property type="match status" value="16"/>
</dbReference>
<evidence type="ECO:0000256" key="7">
    <source>
        <dbReference type="SAM" id="Phobius"/>
    </source>
</evidence>
<dbReference type="NCBIfam" id="TIGR04226">
    <property type="entry name" value="RrgB_K2N_iso_D2"/>
    <property type="match status" value="11"/>
</dbReference>
<name>A0ABZ2CPH6_9BACI</name>
<accession>A0ABZ2CPH6</accession>
<reference evidence="9 10" key="1">
    <citation type="submission" date="2024-01" db="EMBL/GenBank/DDBJ databases">
        <title>Culturomics analysis of mouse respiratory tract.</title>
        <authorList>
            <person name="Phillips A.M."/>
            <person name="Collette N.M."/>
            <person name="Mageeney C.M."/>
            <person name="Sinha A."/>
            <person name="Hern K.E."/>
            <person name="Arkin A.P."/>
            <person name="Williams K.P."/>
            <person name="Branda S."/>
        </authorList>
    </citation>
    <scope>NUCLEOTIDE SEQUENCE [LARGE SCALE GENOMIC DNA]</scope>
    <source>
        <strain evidence="9 10">CP20</strain>
    </source>
</reference>
<feature type="compositionally biased region" description="Acidic residues" evidence="6">
    <location>
        <begin position="2808"/>
        <end position="2819"/>
    </location>
</feature>
<organism evidence="9 10">
    <name type="scientific">Shouchella rhizosphaerae</name>
    <dbReference type="NCBI Taxonomy" id="866786"/>
    <lineage>
        <taxon>Bacteria</taxon>
        <taxon>Bacillati</taxon>
        <taxon>Bacillota</taxon>
        <taxon>Bacilli</taxon>
        <taxon>Bacillales</taxon>
        <taxon>Bacillaceae</taxon>
        <taxon>Shouchella</taxon>
    </lineage>
</organism>
<dbReference type="Gene3D" id="2.60.120.260">
    <property type="entry name" value="Galactose-binding domain-like"/>
    <property type="match status" value="1"/>
</dbReference>
<comment type="subcellular location">
    <subcellularLocation>
        <location evidence="1">Secreted</location>
        <location evidence="1">Cell wall</location>
        <topology evidence="1">Peptidoglycan-anchor</topology>
    </subcellularLocation>
</comment>
<feature type="compositionally biased region" description="Acidic residues" evidence="6">
    <location>
        <begin position="1989"/>
        <end position="2001"/>
    </location>
</feature>
<feature type="region of interest" description="Disordered" evidence="6">
    <location>
        <begin position="2529"/>
        <end position="2573"/>
    </location>
</feature>
<keyword evidence="3" id="KW-0964">Secreted</keyword>
<dbReference type="InterPro" id="IPR019931">
    <property type="entry name" value="LPXTG_anchor"/>
</dbReference>
<dbReference type="InterPro" id="IPR047589">
    <property type="entry name" value="DUF11_rpt"/>
</dbReference>
<dbReference type="EMBL" id="CP144921">
    <property type="protein sequence ID" value="WWA29099.1"/>
    <property type="molecule type" value="Genomic_DNA"/>
</dbReference>
<feature type="compositionally biased region" description="Basic and acidic residues" evidence="6">
    <location>
        <begin position="2820"/>
        <end position="2841"/>
    </location>
</feature>
<sequence>MQSKKLLTRRRLLELRKLVIVTMVFLLSLSNFLPYSAQYAQANETPSLSDLELKQDVDGEERKEVEKGATFTFNVDALIPESGSNEGTLTILNQVNKQLAIENVEVVVNEEESDLEATVEEQDVSLELTPEQLDTVAGQHVTLKITAAFQDEVEAGTEIEHVAEAFINGELAEKAEPVTVALLADAEAPAEEETTEEEAQQEEENVGEESSEEEQVSEEGQSTEDTESEEVQVSNVLDINDTDSYGIAWERPNAYIYQYSGTNPSSTPVARVPITGVPSGGHISNGLAVAMDEDVFYAYGLSANDEYMLYKITPDGVAEAVTSLPPLLDNGVISQDGTTYYYMGTNEDGTYYIGSYDLNTGEHSSVEMKGVDSDRAADLVIDSNGYAWFTSLHADMIYQVDPTTGEVLRSVPVTSSDGVNVSDYVGVRGFSFLPNGDMLISSGSNSTGPSYFVLSASTLQTTYIGSDTGALVYDLASRVYPVFDPLPPELEARKSVEVLEKGEGNTDEEHAEVGDTLRYTIQARNTVSDSLVQSMVISDTIPEGLEYVAGTLQVDGEAVTDDEDDDEGHYVDGGVVGNFGDVADTDWHTVEFNVIVLPGQAGRDIENTALADGNNVDDPQEPSELVEVYPREGPVVEAEKTVSPEGEVFAGNILTYDVTIKNVGEHIAADAVFEDAIPAGTEYVPGSLKIVAGPNTGDLTDEEDDDAGHFDGDRVIVELGNLETTTDLPDGVTVQFQVKTLESHVGETVVNQADIQYRNLQTDEEQSAQSNEVTNEIVETPDIDACAQPVALVNGEFDLPEGPGTYDNAIAGGGYYYADTVPGWETTDVARTPRGIIQIMDPARPSTIPSNAENLDNLTSRFAELNADTHSMLYQELPTVPGQTIYWRLDHRSYTGVDTMSVNIGPVTPDPFNTTPEIERISTGSVWETYSGSYTVPAGQTVTRFGFKAISTSTGALAFGNYLDNVFLGTEPCVVAEKSVSPEGEVFEGDQLTYEVTVKNNGGDIAADTVIEDAIPEGTEYVPGSMKILNGPKEGNLTDEDDDDGGHFDGDKVIINIGDLPNTTNLEDGITVQFKVKTLSSHVGETVVNKATVGYKNLLTDEDKTTETNEVSNPIIEREEIDACAAPVALINGSFEQGPTEGSYTAPYFFLEEEVPGWQTTDDSQGVKIIEIWNYERQYPQGVINFPAPPDGVRYAELNAFDNGLLYQDVATTPGQTIQWRLSHMGRHGVDTMQLRIGQATDDPYDTEIIEQMSDGNTAWGTYTGTYTVPAGQTVTRFGFEAVSTASGSLGAGNFLDDIFLGTEPCVEAEKTVSPEGEVSVGDELTYEVTVKNTGGDIAANAVFEDAIPEGTEYVPGSIKILTGPNAGDLTDADGDDAGHFDGDKVIIQLGDLPNTTDLPGGITVQFKVKTLASHANDVVVNQANVKYKDLLADEEKTTDTNEVETPVVYQKPVIESEKNATLLEKADGNTDADNPEVGDTLLYTIQARNTLEGSIVENFVIFDVIPEGLEYVPGTLKVNGEAVTDEEDDDEGHYVGGEAFGSFRDVTNTEWQTLEFQVIVGEGQAGKDIENVAVVDGDNLDEPDEPREEVKIYPREPKLESRKSAQNADENKERYEVGDTVVYTIESRNTVSDSLLENLTITDVLPEGLTFVEGSLEVSHGGTGSFEDGTVTADFGEVADTEWRTVTFEATIDTGYSGETIKNVAVVEVPNIDEPDEPETEIDVDPKEPVLESEKAASLIEKAEGNTDEDNPEVGDTLRYTIQTRNTIEDSLIENLTISDVIPEGLEYVPGTLKVNGEAVTDEEDDDQGHYVDGTVVGQFGNVEDTEWHTLEFDVVVLPGQAGEDIENTAVVDGDNLDEPDRPQEEVKIYPREPKLESRKSATNADESKDGYEVGDTVVYTIEARNTVSDSLFENLIITDQLPEGLTFVEGSLEVSHGGTGSFENGTVTAEFGEVTDTEWRTVTFEATIDSGYVGETIENVALVEVPNIDEPDEPGTEIDVDPKEPKLESEKSAALLEKADGNTDEDNPEVGDTLRYTIQTRNTIEDSLIENLTISDVIPEGLEYVPGTLKVNGEAVTDEEDDDQGHYVDGTVVGHFGNVEDTEWHTLVFDVVVLPGQAGKDIENTAVVDGDNIDDPDEPREDVEIYPREPKLESRKSATNADESKDGYEVGDTVVYTIEARNTVEDSLLENLTITDVLPEGLTFVEGSLEVSHGGTGNYEDGKVTAEFGEVKDTEWRTVTFEATINPGYVGETIENVALVEVPNIDEPDEPGTDIDVDPKEPKLESRKSAQNADESKERYEVGDTVVYTIEARNTVEDSLLENLTITDVLPEGLTFVEGSLEVSHGGTGSYEDGTVTAEFGEVTDTEWRTVTFEATIDSGYVGETIENVALVEVPNIDEPDEPGTDIDVDPKEPKTESRKSATNADESKDGYEVGDTVVYTIQSRNTVEDSLLENLKISDVLPEGLTFVEGSLEVSHGGTGSYEDGKVTAEFGEVKDTDWRTVTFEATINSGYVGETIENVALVEVPNIDDPDEPSTDVDVDPKKPKTESEKSAALLEKADGNTDEDNPEVGDTLRYTIQTRNTIEDSLIANLTISDVLPEGLEYVPGTLKVNGEAVTDEEDDDQGHYVDGKVVGHFGNVEDTEWHTLVFDVVVLPGQAGKDIENTAVVDGDNIDDPDEPREDVEIYPREPKLESRKSATNADESKDRYEVGDTVVYTIEARNTVEDSLLENLTITDVLPEGVTFVEGSLEVSHSGTGNFEDGTVTAEFGEVKDTEWRTVTFEATIDAGYVGETIKNVAVVEVPNIDEPDEPSTDVDVDPKQPKLESKKSAKNADESKDGYEVGDTVVYTIEARNTVEDSLVEDLRITDQLPEGLAFVEGSLKVSEGGEGSYEDGTVTAEFGNVEDTEWRTVTFEATIEPGFANKTVKNVATVGGGNIEDPDKPEHEVDVDPKEPKLESKKSAKNADESKDGYEVGDTVVYTIEARNTVEDSAVEDLTIIDQLPEGLAFVEGSLKVSEGGTATFEDGTVTAEFGTITDTEWRTVTFEATIESGTSIKNVATVNGSNIDDPDKPEAEIEITEPPAPPTPGDGDKEDPVDPTPGDKPEEPKPGNGGTNKPQEPTPGDKSPSDGSKLPKTATSTYNLLLIGASLLVLGAILWFLRRKKAA</sequence>
<dbReference type="Gene3D" id="2.120.10.30">
    <property type="entry name" value="TolB, C-terminal domain"/>
    <property type="match status" value="1"/>
</dbReference>
<evidence type="ECO:0000256" key="5">
    <source>
        <dbReference type="ARBA" id="ARBA00023088"/>
    </source>
</evidence>
<feature type="region of interest" description="Disordered" evidence="6">
    <location>
        <begin position="1989"/>
        <end position="2010"/>
    </location>
</feature>
<dbReference type="NCBIfam" id="TIGR01451">
    <property type="entry name" value="B_ant_repeat"/>
    <property type="match status" value="16"/>
</dbReference>
<keyword evidence="2" id="KW-0134">Cell wall</keyword>
<evidence type="ECO:0000256" key="4">
    <source>
        <dbReference type="ARBA" id="ARBA00022729"/>
    </source>
</evidence>
<gene>
    <name evidence="9" type="ORF">V5G21_15325</name>
</gene>
<evidence type="ECO:0000313" key="10">
    <source>
        <dbReference type="Proteomes" id="UP001341136"/>
    </source>
</evidence>
<evidence type="ECO:0000256" key="2">
    <source>
        <dbReference type="ARBA" id="ARBA00022512"/>
    </source>
</evidence>
<dbReference type="SUPFAM" id="SSF82171">
    <property type="entry name" value="DPP6 N-terminal domain-like"/>
    <property type="match status" value="1"/>
</dbReference>
<feature type="compositionally biased region" description="Basic and acidic residues" evidence="6">
    <location>
        <begin position="3092"/>
        <end position="3111"/>
    </location>
</feature>
<feature type="compositionally biased region" description="Basic and acidic residues" evidence="6">
    <location>
        <begin position="2543"/>
        <end position="2564"/>
    </location>
</feature>
<dbReference type="NCBIfam" id="TIGR01167">
    <property type="entry name" value="LPXTG_anchor"/>
    <property type="match status" value="1"/>
</dbReference>
<dbReference type="PANTHER" id="PTHR34819:SF3">
    <property type="entry name" value="CELL SURFACE PROTEIN"/>
    <property type="match status" value="1"/>
</dbReference>
<keyword evidence="10" id="KW-1185">Reference proteome</keyword>
<dbReference type="InterPro" id="IPR026466">
    <property type="entry name" value="Fim_isopep_form_D2_dom"/>
</dbReference>
<feature type="region of interest" description="Disordered" evidence="6">
    <location>
        <begin position="2808"/>
        <end position="2841"/>
    </location>
</feature>
<feature type="region of interest" description="Disordered" evidence="6">
    <location>
        <begin position="2935"/>
        <end position="2973"/>
    </location>
</feature>
<keyword evidence="4" id="KW-0732">Signal</keyword>
<feature type="region of interest" description="Disordered" evidence="6">
    <location>
        <begin position="186"/>
        <end position="234"/>
    </location>
</feature>
<feature type="transmembrane region" description="Helical" evidence="7">
    <location>
        <begin position="3144"/>
        <end position="3163"/>
    </location>
</feature>